<name>A0A4R1XZJ6_ACICA</name>
<comment type="subunit">
    <text evidence="4 9">Homodimer.</text>
</comment>
<feature type="binding site" evidence="9">
    <location>
        <position position="102"/>
    </location>
    <ligand>
        <name>5-phospho-alpha-D-ribose 1-diphosphate</name>
        <dbReference type="ChEBI" id="CHEBI:58017"/>
        <note>ligand shared between dimeric partners</note>
    </ligand>
</feature>
<dbReference type="SUPFAM" id="SSF53271">
    <property type="entry name" value="PRTase-like"/>
    <property type="match status" value="1"/>
</dbReference>
<dbReference type="GO" id="GO:0046132">
    <property type="term" value="P:pyrimidine ribonucleoside biosynthetic process"/>
    <property type="evidence" value="ECO:0007669"/>
    <property type="project" value="TreeGrafter"/>
</dbReference>
<dbReference type="InterPro" id="IPR029057">
    <property type="entry name" value="PRTase-like"/>
</dbReference>
<evidence type="ECO:0000256" key="9">
    <source>
        <dbReference type="HAMAP-Rule" id="MF_01208"/>
    </source>
</evidence>
<feature type="binding site" evidence="9">
    <location>
        <position position="132"/>
    </location>
    <ligand>
        <name>orotate</name>
        <dbReference type="ChEBI" id="CHEBI:30839"/>
    </ligand>
</feature>
<keyword evidence="6 9" id="KW-0328">Glycosyltransferase</keyword>
<evidence type="ECO:0000313" key="12">
    <source>
        <dbReference type="Proteomes" id="UP000294963"/>
    </source>
</evidence>
<reference evidence="11 12" key="1">
    <citation type="submission" date="2019-03" db="EMBL/GenBank/DDBJ databases">
        <title>Genomic analyses of the natural microbiome of Caenorhabditis elegans.</title>
        <authorList>
            <person name="Samuel B."/>
        </authorList>
    </citation>
    <scope>NUCLEOTIDE SEQUENCE [LARGE SCALE GENOMIC DNA]</scope>
    <source>
        <strain evidence="11 12">JUb89</strain>
    </source>
</reference>
<dbReference type="PANTHER" id="PTHR46683:SF1">
    <property type="entry name" value="OROTATE PHOSPHORIBOSYLTRANSFERASE 1-RELATED"/>
    <property type="match status" value="1"/>
</dbReference>
<evidence type="ECO:0000256" key="5">
    <source>
        <dbReference type="ARBA" id="ARBA00011971"/>
    </source>
</evidence>
<dbReference type="EMBL" id="SLVJ01000004">
    <property type="protein sequence ID" value="TCM68742.1"/>
    <property type="molecule type" value="Genomic_DNA"/>
</dbReference>
<dbReference type="CDD" id="cd06223">
    <property type="entry name" value="PRTases_typeI"/>
    <property type="match status" value="1"/>
</dbReference>
<dbReference type="NCBIfam" id="TIGR00336">
    <property type="entry name" value="pyrE"/>
    <property type="match status" value="1"/>
</dbReference>
<comment type="catalytic activity">
    <reaction evidence="9">
        <text>orotidine 5'-phosphate + diphosphate = orotate + 5-phospho-alpha-D-ribose 1-diphosphate</text>
        <dbReference type="Rhea" id="RHEA:10380"/>
        <dbReference type="ChEBI" id="CHEBI:30839"/>
        <dbReference type="ChEBI" id="CHEBI:33019"/>
        <dbReference type="ChEBI" id="CHEBI:57538"/>
        <dbReference type="ChEBI" id="CHEBI:58017"/>
        <dbReference type="EC" id="2.4.2.10"/>
    </reaction>
</comment>
<evidence type="ECO:0000256" key="6">
    <source>
        <dbReference type="ARBA" id="ARBA00022676"/>
    </source>
</evidence>
<dbReference type="OrthoDB" id="9779060at2"/>
<gene>
    <name evidence="9" type="primary">pyrE</name>
    <name evidence="11" type="ORF">EC844_104118</name>
</gene>
<evidence type="ECO:0000256" key="7">
    <source>
        <dbReference type="ARBA" id="ARBA00022679"/>
    </source>
</evidence>
<feature type="binding site" description="in other chain" evidence="9">
    <location>
        <position position="103"/>
    </location>
    <ligand>
        <name>5-phospho-alpha-D-ribose 1-diphosphate</name>
        <dbReference type="ChEBI" id="CHEBI:58017"/>
        <note>ligand shared between dimeric partners</note>
    </ligand>
</feature>
<evidence type="ECO:0000256" key="8">
    <source>
        <dbReference type="ARBA" id="ARBA00022975"/>
    </source>
</evidence>
<dbReference type="Pfam" id="PF00156">
    <property type="entry name" value="Pribosyltran"/>
    <property type="match status" value="1"/>
</dbReference>
<evidence type="ECO:0000259" key="10">
    <source>
        <dbReference type="Pfam" id="PF00156"/>
    </source>
</evidence>
<dbReference type="Gene3D" id="3.40.50.2020">
    <property type="match status" value="1"/>
</dbReference>
<dbReference type="FunFam" id="3.40.50.2020:FF:000008">
    <property type="entry name" value="Orotate phosphoribosyltransferase"/>
    <property type="match status" value="1"/>
</dbReference>
<dbReference type="InterPro" id="IPR004467">
    <property type="entry name" value="Or_phspho_trans_dom"/>
</dbReference>
<keyword evidence="8 9" id="KW-0665">Pyrimidine biosynthesis</keyword>
<dbReference type="UniPathway" id="UPA00070">
    <property type="reaction ID" value="UER00119"/>
</dbReference>
<comment type="function">
    <text evidence="1 9">Catalyzes the transfer of a ribosyl phosphate group from 5-phosphoribose 1-diphosphate to orotate, leading to the formation of orotidine monophosphate (OMP).</text>
</comment>
<keyword evidence="9" id="KW-0460">Magnesium</keyword>
<dbReference type="HAMAP" id="MF_01208">
    <property type="entry name" value="PyrE"/>
    <property type="match status" value="1"/>
</dbReference>
<feature type="binding site" description="in other chain" evidence="9">
    <location>
        <position position="30"/>
    </location>
    <ligand>
        <name>5-phospho-alpha-D-ribose 1-diphosphate</name>
        <dbReference type="ChEBI" id="CHEBI:58017"/>
        <note>ligand shared between dimeric partners</note>
    </ligand>
</feature>
<feature type="domain" description="Phosphoribosyltransferase" evidence="10">
    <location>
        <begin position="54"/>
        <end position="163"/>
    </location>
</feature>
<dbReference type="GO" id="GO:0004588">
    <property type="term" value="F:orotate phosphoribosyltransferase activity"/>
    <property type="evidence" value="ECO:0007669"/>
    <property type="project" value="UniProtKB-UniRule"/>
</dbReference>
<evidence type="ECO:0000256" key="2">
    <source>
        <dbReference type="ARBA" id="ARBA00004889"/>
    </source>
</evidence>
<evidence type="ECO:0000256" key="1">
    <source>
        <dbReference type="ARBA" id="ARBA00003769"/>
    </source>
</evidence>
<comment type="cofactor">
    <cofactor evidence="9">
        <name>Mg(2+)</name>
        <dbReference type="ChEBI" id="CHEBI:18420"/>
    </cofactor>
</comment>
<feature type="binding site" evidence="9">
    <location>
        <position position="160"/>
    </location>
    <ligand>
        <name>orotate</name>
        <dbReference type="ChEBI" id="CHEBI:30839"/>
    </ligand>
</feature>
<dbReference type="GO" id="GO:0005737">
    <property type="term" value="C:cytoplasm"/>
    <property type="evidence" value="ECO:0007669"/>
    <property type="project" value="TreeGrafter"/>
</dbReference>
<dbReference type="PANTHER" id="PTHR46683">
    <property type="entry name" value="OROTATE PHOSPHORIBOSYLTRANSFERASE 1-RELATED"/>
    <property type="match status" value="1"/>
</dbReference>
<dbReference type="GO" id="GO:0006207">
    <property type="term" value="P:'de novo' pyrimidine nucleobase biosynthetic process"/>
    <property type="evidence" value="ECO:0007669"/>
    <property type="project" value="TreeGrafter"/>
</dbReference>
<feature type="binding site" description="in other chain" evidence="9">
    <location>
        <begin position="128"/>
        <end position="136"/>
    </location>
    <ligand>
        <name>5-phospho-alpha-D-ribose 1-diphosphate</name>
        <dbReference type="ChEBI" id="CHEBI:58017"/>
        <note>ligand shared between dimeric partners</note>
    </ligand>
</feature>
<comment type="caution">
    <text evidence="11">The sequence shown here is derived from an EMBL/GenBank/DDBJ whole genome shotgun (WGS) entry which is preliminary data.</text>
</comment>
<feature type="binding site" evidence="9">
    <location>
        <begin position="38"/>
        <end position="39"/>
    </location>
    <ligand>
        <name>orotate</name>
        <dbReference type="ChEBI" id="CHEBI:30839"/>
    </ligand>
</feature>
<dbReference type="GO" id="GO:0044205">
    <property type="term" value="P:'de novo' UMP biosynthetic process"/>
    <property type="evidence" value="ECO:0007669"/>
    <property type="project" value="UniProtKB-UniRule"/>
</dbReference>
<comment type="similarity">
    <text evidence="3 9">Belongs to the purine/pyrimidine phosphoribosyltransferase family. PyrE subfamily.</text>
</comment>
<protein>
    <recommendedName>
        <fullName evidence="5 9">Orotate phosphoribosyltransferase</fullName>
        <shortName evidence="9">OPRT</shortName>
        <shortName evidence="9">OPRTase</shortName>
        <ecNumber evidence="5 9">2.4.2.10</ecNumber>
    </recommendedName>
</protein>
<keyword evidence="12" id="KW-1185">Reference proteome</keyword>
<dbReference type="InterPro" id="IPR023031">
    <property type="entry name" value="OPRT"/>
</dbReference>
<evidence type="ECO:0000256" key="4">
    <source>
        <dbReference type="ARBA" id="ARBA00011738"/>
    </source>
</evidence>
<feature type="binding site" description="in other chain" evidence="9">
    <location>
        <begin position="75"/>
        <end position="76"/>
    </location>
    <ligand>
        <name>5-phospho-alpha-D-ribose 1-diphosphate</name>
        <dbReference type="ChEBI" id="CHEBI:58017"/>
        <note>ligand shared between dimeric partners</note>
    </ligand>
</feature>
<evidence type="ECO:0000256" key="3">
    <source>
        <dbReference type="ARBA" id="ARBA00006340"/>
    </source>
</evidence>
<feature type="binding site" evidence="9">
    <location>
        <position position="108"/>
    </location>
    <ligand>
        <name>5-phospho-alpha-D-ribose 1-diphosphate</name>
        <dbReference type="ChEBI" id="CHEBI:58017"/>
        <note>ligand shared between dimeric partners</note>
    </ligand>
</feature>
<feature type="binding site" evidence="9">
    <location>
        <position position="106"/>
    </location>
    <ligand>
        <name>5-phospho-alpha-D-ribose 1-diphosphate</name>
        <dbReference type="ChEBI" id="CHEBI:58017"/>
        <note>ligand shared between dimeric partners</note>
    </ligand>
</feature>
<dbReference type="AlphaFoldDB" id="A0A4R1XZJ6"/>
<sequence>MTSPAQFNPQAFIELALSRGVLKFGEFTLKSGRVSPYFFNAGLLNDGEALSLLAQGYADKLTQCNNVEVIFGPAYKGIPFVAATAVALSQGHNLSVPWGFNRKEAKDHGEGGVLVGAAVAGKKVWIIDDVITAGTAIREVVDILKASGATIAGVLVALDRQERGQGQLSAIQEVQQELEIPVHALVTMQDLMGYLEQKGEHEALANMQAYRRKYGIK</sequence>
<organism evidence="11 12">
    <name type="scientific">Acinetobacter calcoaceticus</name>
    <dbReference type="NCBI Taxonomy" id="471"/>
    <lineage>
        <taxon>Bacteria</taxon>
        <taxon>Pseudomonadati</taxon>
        <taxon>Pseudomonadota</taxon>
        <taxon>Gammaproteobacteria</taxon>
        <taxon>Moraxellales</taxon>
        <taxon>Moraxellaceae</taxon>
        <taxon>Acinetobacter</taxon>
        <taxon>Acinetobacter calcoaceticus/baumannii complex</taxon>
    </lineage>
</organism>
<accession>A0A4R1XZJ6</accession>
<evidence type="ECO:0000313" key="11">
    <source>
        <dbReference type="EMBL" id="TCM68742.1"/>
    </source>
</evidence>
<dbReference type="EC" id="2.4.2.10" evidence="5 9"/>
<keyword evidence="7 9" id="KW-0808">Transferase</keyword>
<dbReference type="GO" id="GO:0000287">
    <property type="term" value="F:magnesium ion binding"/>
    <property type="evidence" value="ECO:0007669"/>
    <property type="project" value="UniProtKB-UniRule"/>
</dbReference>
<dbReference type="InterPro" id="IPR000836">
    <property type="entry name" value="PRTase_dom"/>
</dbReference>
<comment type="pathway">
    <text evidence="2 9">Pyrimidine metabolism; UMP biosynthesis via de novo pathway; UMP from orotate: step 1/2.</text>
</comment>
<proteinExistence type="inferred from homology"/>
<dbReference type="Proteomes" id="UP000294963">
    <property type="component" value="Unassembled WGS sequence"/>
</dbReference>